<organism evidence="8 9">
    <name type="scientific">Bagarius yarrelli</name>
    <name type="common">Goonch</name>
    <name type="synonym">Bagrus yarrelli</name>
    <dbReference type="NCBI Taxonomy" id="175774"/>
    <lineage>
        <taxon>Eukaryota</taxon>
        <taxon>Metazoa</taxon>
        <taxon>Chordata</taxon>
        <taxon>Craniata</taxon>
        <taxon>Vertebrata</taxon>
        <taxon>Euteleostomi</taxon>
        <taxon>Actinopterygii</taxon>
        <taxon>Neopterygii</taxon>
        <taxon>Teleostei</taxon>
        <taxon>Ostariophysi</taxon>
        <taxon>Siluriformes</taxon>
        <taxon>Sisoridae</taxon>
        <taxon>Sisorinae</taxon>
        <taxon>Bagarius</taxon>
    </lineage>
</organism>
<dbReference type="SUPFAM" id="SSF46689">
    <property type="entry name" value="Homeodomain-like"/>
    <property type="match status" value="1"/>
</dbReference>
<evidence type="ECO:0000313" key="8">
    <source>
        <dbReference type="EMBL" id="TSK16166.1"/>
    </source>
</evidence>
<feature type="region of interest" description="Disordered" evidence="6">
    <location>
        <begin position="478"/>
        <end position="502"/>
    </location>
</feature>
<dbReference type="EMBL" id="VCAZ01000003">
    <property type="protein sequence ID" value="TSK16166.1"/>
    <property type="molecule type" value="Genomic_DNA"/>
</dbReference>
<feature type="compositionally biased region" description="Acidic residues" evidence="6">
    <location>
        <begin position="555"/>
        <end position="582"/>
    </location>
</feature>
<keyword evidence="3 5" id="KW-0371">Homeobox</keyword>
<feature type="compositionally biased region" description="Basic and acidic residues" evidence="6">
    <location>
        <begin position="583"/>
        <end position="601"/>
    </location>
</feature>
<proteinExistence type="inferred from homology"/>
<dbReference type="PANTHER" id="PTHR11850">
    <property type="entry name" value="HOMEOBOX PROTEIN TRANSCRIPTION FACTORS"/>
    <property type="match status" value="1"/>
</dbReference>
<dbReference type="InterPro" id="IPR050224">
    <property type="entry name" value="TALE_homeobox"/>
</dbReference>
<dbReference type="InterPro" id="IPR008422">
    <property type="entry name" value="KN_HD"/>
</dbReference>
<evidence type="ECO:0000313" key="9">
    <source>
        <dbReference type="Proteomes" id="UP000319801"/>
    </source>
</evidence>
<comment type="similarity">
    <text evidence="1">Belongs to the TALE/MEIS homeobox family.</text>
</comment>
<evidence type="ECO:0000256" key="6">
    <source>
        <dbReference type="SAM" id="MobiDB-lite"/>
    </source>
</evidence>
<evidence type="ECO:0000259" key="7">
    <source>
        <dbReference type="PROSITE" id="PS50071"/>
    </source>
</evidence>
<dbReference type="Gene3D" id="1.10.10.60">
    <property type="entry name" value="Homeodomain-like"/>
    <property type="match status" value="1"/>
</dbReference>
<dbReference type="InterPro" id="IPR001356">
    <property type="entry name" value="HD"/>
</dbReference>
<feature type="region of interest" description="Disordered" evidence="6">
    <location>
        <begin position="514"/>
        <end position="535"/>
    </location>
</feature>
<sequence length="601" mass="66305">MADSHGQGSMTLKLKKRRTRDHYASLRCAGHARKVLVLAQVISLQCGWKDTGDGYWLEGGRNAVKGLHLPSEEWSDTILESCVSGGTPRNFRCSNAEDKITMTGTAHQNSKAQQVHISASSGAGATPLSVTLDPQAQLESDKRAVYRLYRGYDPELRGDEWGEINAAMASRVHCGLEEEGGKVASAVEESHTSPGGAQSVCVLNANLHPLFPLLALLFEKCEQATQGSECITSASFDVDIENFVHQQEQERKPFFSEDPELDNLMVKAIQVLRIHLLELEKVNELCKDFCNRYITCLKTKMHSDNLLRNDLGGPYSPSHTSLQQDMMQTSSSSLSSVSSSVNSSGIAACSLPQSNVNMSSINSQVVAGGALYQPVAMVTSQGQVLTQTLQQGTIQLQNTQVNLDLASLLDSDDKKSKNKRGVLPKHATNIMRSWLFQHLMHPYPTEDEKRQIAAQTNLTLLQVNNWFINARRRILQPMLDASNPDPAPKTKKMKSQHRPTQRFWPDSIVAGVLQTHGPHSANNSDSSMGIDSLQPLSSDSATLAMQQAMLAGAEDSMEGTDDEEEEEEDEEGMEDEEEDEEDERHLSVRRDLHLDHSEGLE</sequence>
<comment type="subcellular location">
    <subcellularLocation>
        <location evidence="5">Nucleus</location>
    </subcellularLocation>
</comment>
<feature type="domain" description="Homeobox" evidence="7">
    <location>
        <begin position="414"/>
        <end position="477"/>
    </location>
</feature>
<dbReference type="CDD" id="cd00086">
    <property type="entry name" value="homeodomain"/>
    <property type="match status" value="1"/>
</dbReference>
<gene>
    <name evidence="8" type="ORF">Baya_1037</name>
</gene>
<comment type="caution">
    <text evidence="8">The sequence shown here is derived from an EMBL/GenBank/DDBJ whole genome shotgun (WGS) entry which is preliminary data.</text>
</comment>
<dbReference type="GO" id="GO:0003677">
    <property type="term" value="F:DNA binding"/>
    <property type="evidence" value="ECO:0007669"/>
    <property type="project" value="UniProtKB-UniRule"/>
</dbReference>
<evidence type="ECO:0000256" key="3">
    <source>
        <dbReference type="ARBA" id="ARBA00023155"/>
    </source>
</evidence>
<dbReference type="InterPro" id="IPR032453">
    <property type="entry name" value="PKNOX/Meis_N"/>
</dbReference>
<reference evidence="8 9" key="1">
    <citation type="journal article" date="2019" name="Genome Biol. Evol.">
        <title>Whole-Genome Sequencing of the Giant Devil Catfish, Bagarius yarrelli.</title>
        <authorList>
            <person name="Jiang W."/>
            <person name="Lv Y."/>
            <person name="Cheng L."/>
            <person name="Yang K."/>
            <person name="Chao B."/>
            <person name="Wang X."/>
            <person name="Li Y."/>
            <person name="Pan X."/>
            <person name="You X."/>
            <person name="Zhang Y."/>
            <person name="Yang J."/>
            <person name="Li J."/>
            <person name="Zhang X."/>
            <person name="Liu S."/>
            <person name="Sun C."/>
            <person name="Yang J."/>
            <person name="Shi Q."/>
        </authorList>
    </citation>
    <scope>NUCLEOTIDE SEQUENCE [LARGE SCALE GENOMIC DNA]</scope>
    <source>
        <strain evidence="8">JWS20170419001</strain>
        <tissue evidence="8">Muscle</tissue>
    </source>
</reference>
<accession>A0A556TJY9</accession>
<feature type="compositionally biased region" description="Basic residues" evidence="6">
    <location>
        <begin position="489"/>
        <end position="500"/>
    </location>
</feature>
<feature type="region of interest" description="Disordered" evidence="6">
    <location>
        <begin position="550"/>
        <end position="601"/>
    </location>
</feature>
<dbReference type="Pfam" id="PF16493">
    <property type="entry name" value="Meis_PKNOX_N"/>
    <property type="match status" value="1"/>
</dbReference>
<dbReference type="Pfam" id="PF05920">
    <property type="entry name" value="Homeobox_KN"/>
    <property type="match status" value="1"/>
</dbReference>
<dbReference type="PROSITE" id="PS50071">
    <property type="entry name" value="HOMEOBOX_2"/>
    <property type="match status" value="1"/>
</dbReference>
<keyword evidence="4 5" id="KW-0539">Nucleus</keyword>
<keyword evidence="2 5" id="KW-0238">DNA-binding</keyword>
<feature type="DNA-binding region" description="Homeobox" evidence="5">
    <location>
        <begin position="416"/>
        <end position="478"/>
    </location>
</feature>
<evidence type="ECO:0000256" key="5">
    <source>
        <dbReference type="PROSITE-ProRule" id="PRU00108"/>
    </source>
</evidence>
<dbReference type="InterPro" id="IPR009057">
    <property type="entry name" value="Homeodomain-like_sf"/>
</dbReference>
<evidence type="ECO:0000256" key="4">
    <source>
        <dbReference type="ARBA" id="ARBA00023242"/>
    </source>
</evidence>
<dbReference type="AlphaFoldDB" id="A0A556TJY9"/>
<evidence type="ECO:0000256" key="2">
    <source>
        <dbReference type="ARBA" id="ARBA00023125"/>
    </source>
</evidence>
<protein>
    <submittedName>
        <fullName evidence="8">Homeobox protein PKNOX2</fullName>
    </submittedName>
</protein>
<evidence type="ECO:0000256" key="1">
    <source>
        <dbReference type="ARBA" id="ARBA00009661"/>
    </source>
</evidence>
<name>A0A556TJY9_BAGYA</name>
<dbReference type="GO" id="GO:0005634">
    <property type="term" value="C:nucleus"/>
    <property type="evidence" value="ECO:0007669"/>
    <property type="project" value="UniProtKB-SubCell"/>
</dbReference>
<keyword evidence="9" id="KW-1185">Reference proteome</keyword>
<dbReference type="SMART" id="SM00389">
    <property type="entry name" value="HOX"/>
    <property type="match status" value="1"/>
</dbReference>
<dbReference type="GO" id="GO:0006355">
    <property type="term" value="P:regulation of DNA-templated transcription"/>
    <property type="evidence" value="ECO:0007669"/>
    <property type="project" value="InterPro"/>
</dbReference>
<feature type="compositionally biased region" description="Polar residues" evidence="6">
    <location>
        <begin position="520"/>
        <end position="535"/>
    </location>
</feature>
<dbReference type="OrthoDB" id="10056939at2759"/>
<dbReference type="Proteomes" id="UP000319801">
    <property type="component" value="Unassembled WGS sequence"/>
</dbReference>
<dbReference type="FunFam" id="1.10.10.60:FF:000004">
    <property type="entry name" value="Meis2 homeobox isoform 2c"/>
    <property type="match status" value="1"/>
</dbReference>